<evidence type="ECO:0000313" key="2">
    <source>
        <dbReference type="Proteomes" id="UP000199421"/>
    </source>
</evidence>
<dbReference type="AlphaFoldDB" id="A0A1H7GXD9"/>
<evidence type="ECO:0000313" key="1">
    <source>
        <dbReference type="EMBL" id="SEK41712.1"/>
    </source>
</evidence>
<dbReference type="STRING" id="407022.SAMN05661044_00194"/>
<protein>
    <submittedName>
        <fullName evidence="1">Uncharacterized protein</fullName>
    </submittedName>
</protein>
<proteinExistence type="predicted"/>
<dbReference type="EMBL" id="FOAF01000001">
    <property type="protein sequence ID" value="SEK41712.1"/>
    <property type="molecule type" value="Genomic_DNA"/>
</dbReference>
<name>A0A1H7GXD9_OLID1</name>
<reference evidence="2" key="1">
    <citation type="submission" date="2016-10" db="EMBL/GenBank/DDBJ databases">
        <authorList>
            <person name="Varghese N."/>
            <person name="Submissions S."/>
        </authorList>
    </citation>
    <scope>NUCLEOTIDE SEQUENCE [LARGE SCALE GENOMIC DNA]</scope>
    <source>
        <strain evidence="2">DSM 18733</strain>
    </source>
</reference>
<organism evidence="1 2">
    <name type="scientific">Olivibacter domesticus</name>
    <name type="common">Pseudosphingobacterium domesticum</name>
    <dbReference type="NCBI Taxonomy" id="407022"/>
    <lineage>
        <taxon>Bacteria</taxon>
        <taxon>Pseudomonadati</taxon>
        <taxon>Bacteroidota</taxon>
        <taxon>Sphingobacteriia</taxon>
        <taxon>Sphingobacteriales</taxon>
        <taxon>Sphingobacteriaceae</taxon>
        <taxon>Olivibacter</taxon>
    </lineage>
</organism>
<accession>A0A1H7GXD9</accession>
<sequence>MVFLLILGCSKKSEIVLKDETSATLEFVDNNGNPIPNVQVRFFDNFESDFYKDNFFIREKVMQMELSV</sequence>
<gene>
    <name evidence="1" type="ORF">SAMN05661044_00194</name>
</gene>
<keyword evidence="2" id="KW-1185">Reference proteome</keyword>
<dbReference type="Proteomes" id="UP000199421">
    <property type="component" value="Unassembled WGS sequence"/>
</dbReference>